<name>A0A9P4MC20_9PEZI</name>
<sequence length="549" mass="60850">MSAPSTEPPAGRSTSSSNGSNNSDKRALDPVFRNALRYTVSAKEYEVLHKYLVSRAPAQVQKRAPRPKKYEAMINNDSSGSEYNIASVRAALRVFVAVYAGFKGWEAISQRLLKRSQQTKAAAAPPAPRHANARIAASFSFILLFHRLLHRFLTRLRSSLLDSSADPFRSRNPRVARALTSSYTPALGASLAGLFLGLTPSSPLRSTIAIYVLVRSMEFTYNALEEARIIFSEGRPSWFGSWLLMPFCYGQLLHAFVFDRDCFPSGFGDFILRRSPEYIHTRPANYPAAKPYPATYDVVDGLASLAKLKWPPFTSPILFPNSLSKPAPTAALQAVRPLTSPAHPLIKHTSCAVLHPSDPSCARTYLKFWLRSFPSTLRLMTAIYSAFALLRFRALLASPSAVTRRLAERVLRLTIFITGAIGTAWGSICLFAAFLPRSFLPSQRFFLSGMLGGSWAYVARKGERGNFLYCLRLSIDSAWKVGKKHGWWKGIKGGDVLLFTAALAVTGLVFEQRPKAVSTGVVRKGLSWSRGEGWKDRVGKEEKTEEKLE</sequence>
<evidence type="ECO:0000256" key="2">
    <source>
        <dbReference type="SAM" id="Phobius"/>
    </source>
</evidence>
<feature type="transmembrane region" description="Helical" evidence="2">
    <location>
        <begin position="410"/>
        <end position="435"/>
    </location>
</feature>
<feature type="transmembrane region" description="Helical" evidence="2">
    <location>
        <begin position="368"/>
        <end position="390"/>
    </location>
</feature>
<dbReference type="AlphaFoldDB" id="A0A9P4MC20"/>
<feature type="compositionally biased region" description="Low complexity" evidence="1">
    <location>
        <begin position="13"/>
        <end position="22"/>
    </location>
</feature>
<accession>A0A9P4MC20</accession>
<reference evidence="3" key="1">
    <citation type="journal article" date="2020" name="Stud. Mycol.">
        <title>101 Dothideomycetes genomes: a test case for predicting lifestyles and emergence of pathogens.</title>
        <authorList>
            <person name="Haridas S."/>
            <person name="Albert R."/>
            <person name="Binder M."/>
            <person name="Bloem J."/>
            <person name="Labutti K."/>
            <person name="Salamov A."/>
            <person name="Andreopoulos B."/>
            <person name="Baker S."/>
            <person name="Barry K."/>
            <person name="Bills G."/>
            <person name="Bluhm B."/>
            <person name="Cannon C."/>
            <person name="Castanera R."/>
            <person name="Culley D."/>
            <person name="Daum C."/>
            <person name="Ezra D."/>
            <person name="Gonzalez J."/>
            <person name="Henrissat B."/>
            <person name="Kuo A."/>
            <person name="Liang C."/>
            <person name="Lipzen A."/>
            <person name="Lutzoni F."/>
            <person name="Magnuson J."/>
            <person name="Mondo S."/>
            <person name="Nolan M."/>
            <person name="Ohm R."/>
            <person name="Pangilinan J."/>
            <person name="Park H.-J."/>
            <person name="Ramirez L."/>
            <person name="Alfaro M."/>
            <person name="Sun H."/>
            <person name="Tritt A."/>
            <person name="Yoshinaga Y."/>
            <person name="Zwiers L.-H."/>
            <person name="Turgeon B."/>
            <person name="Goodwin S."/>
            <person name="Spatafora J."/>
            <person name="Crous P."/>
            <person name="Grigoriev I."/>
        </authorList>
    </citation>
    <scope>NUCLEOTIDE SEQUENCE</scope>
    <source>
        <strain evidence="3">CBS 260.36</strain>
    </source>
</reference>
<keyword evidence="2" id="KW-0472">Membrane</keyword>
<keyword evidence="2" id="KW-0812">Transmembrane</keyword>
<dbReference type="OrthoDB" id="291792at2759"/>
<evidence type="ECO:0000256" key="1">
    <source>
        <dbReference type="SAM" id="MobiDB-lite"/>
    </source>
</evidence>
<feature type="region of interest" description="Disordered" evidence="1">
    <location>
        <begin position="1"/>
        <end position="28"/>
    </location>
</feature>
<organism evidence="3 4">
    <name type="scientific">Myriangium duriaei CBS 260.36</name>
    <dbReference type="NCBI Taxonomy" id="1168546"/>
    <lineage>
        <taxon>Eukaryota</taxon>
        <taxon>Fungi</taxon>
        <taxon>Dikarya</taxon>
        <taxon>Ascomycota</taxon>
        <taxon>Pezizomycotina</taxon>
        <taxon>Dothideomycetes</taxon>
        <taxon>Dothideomycetidae</taxon>
        <taxon>Myriangiales</taxon>
        <taxon>Myriangiaceae</taxon>
        <taxon>Myriangium</taxon>
    </lineage>
</organism>
<keyword evidence="4" id="KW-1185">Reference proteome</keyword>
<dbReference type="Proteomes" id="UP000799439">
    <property type="component" value="Unassembled WGS sequence"/>
</dbReference>
<dbReference type="InterPro" id="IPR026749">
    <property type="entry name" value="Tmem135"/>
</dbReference>
<comment type="caution">
    <text evidence="3">The sequence shown here is derived from an EMBL/GenBank/DDBJ whole genome shotgun (WGS) entry which is preliminary data.</text>
</comment>
<dbReference type="EMBL" id="ML996095">
    <property type="protein sequence ID" value="KAF2147718.1"/>
    <property type="molecule type" value="Genomic_DNA"/>
</dbReference>
<proteinExistence type="predicted"/>
<evidence type="ECO:0000313" key="4">
    <source>
        <dbReference type="Proteomes" id="UP000799439"/>
    </source>
</evidence>
<protein>
    <recommendedName>
        <fullName evidence="5">Transmembrane protein 135 N-terminal domain-containing protein</fullName>
    </recommendedName>
</protein>
<evidence type="ECO:0008006" key="5">
    <source>
        <dbReference type="Google" id="ProtNLM"/>
    </source>
</evidence>
<keyword evidence="2" id="KW-1133">Transmembrane helix</keyword>
<evidence type="ECO:0000313" key="3">
    <source>
        <dbReference type="EMBL" id="KAF2147718.1"/>
    </source>
</evidence>
<dbReference type="PANTHER" id="PTHR12459">
    <property type="entry name" value="TRANSMEMBRANE PROTEIN 135-RELATED"/>
    <property type="match status" value="1"/>
</dbReference>
<gene>
    <name evidence="3" type="ORF">K461DRAFT_248599</name>
</gene>
<dbReference type="PANTHER" id="PTHR12459:SF19">
    <property type="entry name" value="TRANSMEMBRANE PROTEIN 135 N-TERMINAL DOMAIN-CONTAINING PROTEIN"/>
    <property type="match status" value="1"/>
</dbReference>